<name>A0ABV7VDL1_9PROT</name>
<reference evidence="4" key="1">
    <citation type="journal article" date="2019" name="Int. J. Syst. Evol. Microbiol.">
        <title>The Global Catalogue of Microorganisms (GCM) 10K type strain sequencing project: providing services to taxonomists for standard genome sequencing and annotation.</title>
        <authorList>
            <consortium name="The Broad Institute Genomics Platform"/>
            <consortium name="The Broad Institute Genome Sequencing Center for Infectious Disease"/>
            <person name="Wu L."/>
            <person name="Ma J."/>
        </authorList>
    </citation>
    <scope>NUCLEOTIDE SEQUENCE [LARGE SCALE GENOMIC DNA]</scope>
    <source>
        <strain evidence="4">KCTC 42182</strain>
    </source>
</reference>
<evidence type="ECO:0000259" key="2">
    <source>
        <dbReference type="Pfam" id="PF13460"/>
    </source>
</evidence>
<dbReference type="InterPro" id="IPR036291">
    <property type="entry name" value="NAD(P)-bd_dom_sf"/>
</dbReference>
<feature type="transmembrane region" description="Helical" evidence="1">
    <location>
        <begin position="352"/>
        <end position="377"/>
    </location>
</feature>
<evidence type="ECO:0000313" key="4">
    <source>
        <dbReference type="Proteomes" id="UP001595711"/>
    </source>
</evidence>
<feature type="transmembrane region" description="Helical" evidence="1">
    <location>
        <begin position="415"/>
        <end position="431"/>
    </location>
</feature>
<organism evidence="3 4">
    <name type="scientific">Ferrovibrio xuzhouensis</name>
    <dbReference type="NCBI Taxonomy" id="1576914"/>
    <lineage>
        <taxon>Bacteria</taxon>
        <taxon>Pseudomonadati</taxon>
        <taxon>Pseudomonadota</taxon>
        <taxon>Alphaproteobacteria</taxon>
        <taxon>Rhodospirillales</taxon>
        <taxon>Rhodospirillaceae</taxon>
        <taxon>Ferrovibrio</taxon>
    </lineage>
</organism>
<dbReference type="Proteomes" id="UP001595711">
    <property type="component" value="Unassembled WGS sequence"/>
</dbReference>
<dbReference type="RefSeq" id="WP_379724251.1">
    <property type="nucleotide sequence ID" value="NZ_JBHRYJ010000001.1"/>
</dbReference>
<keyword evidence="1" id="KW-1133">Transmembrane helix</keyword>
<dbReference type="PANTHER" id="PTHR12126:SF11">
    <property type="entry name" value="NADH DEHYDROGENASE [UBIQUINONE] 1 ALPHA SUBCOMPLEX SUBUNIT 9, MITOCHONDRIAL"/>
    <property type="match status" value="1"/>
</dbReference>
<dbReference type="EMBL" id="JBHRYJ010000001">
    <property type="protein sequence ID" value="MFC3675525.1"/>
    <property type="molecule type" value="Genomic_DNA"/>
</dbReference>
<dbReference type="Pfam" id="PF13460">
    <property type="entry name" value="NAD_binding_10"/>
    <property type="match status" value="1"/>
</dbReference>
<dbReference type="Gene3D" id="3.40.50.720">
    <property type="entry name" value="NAD(P)-binding Rossmann-like Domain"/>
    <property type="match status" value="1"/>
</dbReference>
<evidence type="ECO:0000313" key="3">
    <source>
        <dbReference type="EMBL" id="MFC3675525.1"/>
    </source>
</evidence>
<sequence>MRVLVLGATGFIGRHVTAALLAAGHDVVAGGRRAEEARRRFPAIGTLACDLARDTDPAVWVPRLAGIDAVVNAAGLLRGPDIAAVHAAGPAALFAACAAAGVTRVIHISAISADDAAGTDYAATKLRGEAALRAQTSLDWVILRPSLVWHAGSYGGTSLLRGLAGLPGILLLPGAGDAAFQPIHADDLARCVGDLLADHRLRQVTLEPAGPEVLCLRTILLRLRDWLDLPPPRLIVAVPLPLVALLARLGDVFGRGPVSSNALRQMRHGNTGDAAGFARAIGWVPQTMAQALARQPSHVQDRWQARLYWLRPAVRFVLALLWLASGLVGLLPQSTAAALTVLTGPVLAGLGLPASLALPLAAGFSVLDIALGLGLLLRRPGIGWLTLAQLGVVLGYTLVLTAAQPGLWLEAYGPLLKNLPILVLVCVHWALDDDR</sequence>
<dbReference type="Pfam" id="PF13781">
    <property type="entry name" value="DoxX_3"/>
    <property type="match status" value="1"/>
</dbReference>
<feature type="transmembrane region" description="Helical" evidence="1">
    <location>
        <begin position="313"/>
        <end position="332"/>
    </location>
</feature>
<evidence type="ECO:0000256" key="1">
    <source>
        <dbReference type="SAM" id="Phobius"/>
    </source>
</evidence>
<keyword evidence="1" id="KW-0472">Membrane</keyword>
<feature type="domain" description="NAD(P)-binding" evidence="2">
    <location>
        <begin position="7"/>
        <end position="146"/>
    </location>
</feature>
<proteinExistence type="predicted"/>
<keyword evidence="4" id="KW-1185">Reference proteome</keyword>
<gene>
    <name evidence="3" type="ORF">ACFOOQ_08225</name>
</gene>
<dbReference type="InterPro" id="IPR025695">
    <property type="entry name" value="DoxX-like"/>
</dbReference>
<accession>A0ABV7VDL1</accession>
<protein>
    <submittedName>
        <fullName evidence="3">SDR family oxidoreductase</fullName>
    </submittedName>
</protein>
<keyword evidence="1" id="KW-0812">Transmembrane</keyword>
<comment type="caution">
    <text evidence="3">The sequence shown here is derived from an EMBL/GenBank/DDBJ whole genome shotgun (WGS) entry which is preliminary data.</text>
</comment>
<dbReference type="PANTHER" id="PTHR12126">
    <property type="entry name" value="NADH-UBIQUINONE OXIDOREDUCTASE 39 KDA SUBUNIT-RELATED"/>
    <property type="match status" value="1"/>
</dbReference>
<dbReference type="InterPro" id="IPR016040">
    <property type="entry name" value="NAD(P)-bd_dom"/>
</dbReference>
<dbReference type="SUPFAM" id="SSF51735">
    <property type="entry name" value="NAD(P)-binding Rossmann-fold domains"/>
    <property type="match status" value="1"/>
</dbReference>
<feature type="transmembrane region" description="Helical" evidence="1">
    <location>
        <begin position="384"/>
        <end position="403"/>
    </location>
</feature>
<dbReference type="InterPro" id="IPR051207">
    <property type="entry name" value="ComplexI_NDUFA9_subunit"/>
</dbReference>